<dbReference type="InterPro" id="IPR038602">
    <property type="entry name" value="Mite_allergen_7_sf"/>
</dbReference>
<keyword evidence="1" id="KW-0732">Signal</keyword>
<evidence type="ECO:0000256" key="1">
    <source>
        <dbReference type="SAM" id="SignalP"/>
    </source>
</evidence>
<proteinExistence type="predicted"/>
<sequence>MTLKYFLLVGFFALVQQVSGDGSELPQYYSSGVINDYADRVLALVKPAMIKNGFDPFKVDNISRDFWFKPLLLNYTGHIDLKNGWLHGLSTIERFGDAKIKYEKKMLTIHVDLMIDCLTADFDHTIKIMNIGPSGRLSAIIKKQVIRFGILVDFERLTFHLQQFALTSNEKVKLKVTGLGLADPILGLLVDVLTVIFKDGIIRNIGYQIRNTIEQVIEKLPPLLPPAPNQSVNEELIYTLDVLLTKMSDLVPVQELDYYEDIF</sequence>
<dbReference type="Gene3D" id="3.15.10.50">
    <property type="match status" value="1"/>
</dbReference>
<name>A0AAW2ID80_9NEOP</name>
<dbReference type="AlphaFoldDB" id="A0AAW2ID80"/>
<comment type="caution">
    <text evidence="2">The sequence shown here is derived from an EMBL/GenBank/DDBJ whole genome shotgun (WGS) entry which is preliminary data.</text>
</comment>
<reference evidence="2" key="1">
    <citation type="journal article" date="2024" name="Gigascience">
        <title>Chromosome-level genome of the poultry shaft louse Menopon gallinae provides insight into the host-switching and adaptive evolution of parasitic lice.</title>
        <authorList>
            <person name="Xu Y."/>
            <person name="Ma L."/>
            <person name="Liu S."/>
            <person name="Liang Y."/>
            <person name="Liu Q."/>
            <person name="He Z."/>
            <person name="Tian L."/>
            <person name="Duan Y."/>
            <person name="Cai W."/>
            <person name="Li H."/>
            <person name="Song F."/>
        </authorList>
    </citation>
    <scope>NUCLEOTIDE SEQUENCE</scope>
    <source>
        <strain evidence="2">Cailab_2023a</strain>
    </source>
</reference>
<dbReference type="EMBL" id="JARGDH010000001">
    <property type="protein sequence ID" value="KAL0280184.1"/>
    <property type="molecule type" value="Genomic_DNA"/>
</dbReference>
<feature type="signal peptide" evidence="1">
    <location>
        <begin position="1"/>
        <end position="20"/>
    </location>
</feature>
<accession>A0AAW2ID80</accession>
<organism evidence="2">
    <name type="scientific">Menopon gallinae</name>
    <name type="common">poultry shaft louse</name>
    <dbReference type="NCBI Taxonomy" id="328185"/>
    <lineage>
        <taxon>Eukaryota</taxon>
        <taxon>Metazoa</taxon>
        <taxon>Ecdysozoa</taxon>
        <taxon>Arthropoda</taxon>
        <taxon>Hexapoda</taxon>
        <taxon>Insecta</taxon>
        <taxon>Pterygota</taxon>
        <taxon>Neoptera</taxon>
        <taxon>Paraneoptera</taxon>
        <taxon>Psocodea</taxon>
        <taxon>Troctomorpha</taxon>
        <taxon>Phthiraptera</taxon>
        <taxon>Amblycera</taxon>
        <taxon>Menoponidae</taxon>
        <taxon>Menopon</taxon>
    </lineage>
</organism>
<gene>
    <name evidence="2" type="ORF">PYX00_001556</name>
</gene>
<evidence type="ECO:0000313" key="2">
    <source>
        <dbReference type="EMBL" id="KAL0280184.1"/>
    </source>
</evidence>
<dbReference type="InterPro" id="IPR020234">
    <property type="entry name" value="Mite_allergen_group-7"/>
</dbReference>
<dbReference type="Pfam" id="PF16984">
    <property type="entry name" value="Grp7_allergen"/>
    <property type="match status" value="1"/>
</dbReference>
<feature type="chain" id="PRO_5043878746" evidence="1">
    <location>
        <begin position="21"/>
        <end position="263"/>
    </location>
</feature>
<protein>
    <submittedName>
        <fullName evidence="2">Uncharacterized protein</fullName>
    </submittedName>
</protein>